<accession>A0ABR2GX92</accession>
<feature type="domain" description="USP" evidence="1">
    <location>
        <begin position="5"/>
        <end position="315"/>
    </location>
</feature>
<organism evidence="3 4">
    <name type="scientific">Tritrichomonas musculus</name>
    <dbReference type="NCBI Taxonomy" id="1915356"/>
    <lineage>
        <taxon>Eukaryota</taxon>
        <taxon>Metamonada</taxon>
        <taxon>Parabasalia</taxon>
        <taxon>Tritrichomonadida</taxon>
        <taxon>Tritrichomonadidae</taxon>
        <taxon>Tritrichomonas</taxon>
    </lineage>
</organism>
<protein>
    <recommendedName>
        <fullName evidence="1">USP domain-containing protein</fullName>
    </recommendedName>
</protein>
<dbReference type="InterPro" id="IPR001394">
    <property type="entry name" value="Peptidase_C19_UCH"/>
</dbReference>
<keyword evidence="4" id="KW-1185">Reference proteome</keyword>
<dbReference type="EMBL" id="JAPFFF010000376">
    <property type="protein sequence ID" value="KAK8834533.1"/>
    <property type="molecule type" value="Genomic_DNA"/>
</dbReference>
<evidence type="ECO:0000259" key="1">
    <source>
        <dbReference type="PROSITE" id="PS50235"/>
    </source>
</evidence>
<dbReference type="Gene3D" id="3.90.70.10">
    <property type="entry name" value="Cysteine proteinases"/>
    <property type="match status" value="1"/>
</dbReference>
<evidence type="ECO:0000313" key="3">
    <source>
        <dbReference type="EMBL" id="KAK8838007.1"/>
    </source>
</evidence>
<dbReference type="InterPro" id="IPR038765">
    <property type="entry name" value="Papain-like_cys_pep_sf"/>
</dbReference>
<gene>
    <name evidence="2" type="ORF">M9Y10_027569</name>
    <name evidence="3" type="ORF">M9Y10_035952</name>
</gene>
<dbReference type="InterPro" id="IPR028889">
    <property type="entry name" value="USP"/>
</dbReference>
<name>A0ABR2GX92_9EUKA</name>
<comment type="caution">
    <text evidence="3">The sequence shown here is derived from an EMBL/GenBank/DDBJ whole genome shotgun (WGS) entry which is preliminary data.</text>
</comment>
<evidence type="ECO:0000313" key="2">
    <source>
        <dbReference type="EMBL" id="KAK8834533.1"/>
    </source>
</evidence>
<dbReference type="SUPFAM" id="SSF54001">
    <property type="entry name" value="Cysteine proteinases"/>
    <property type="match status" value="1"/>
</dbReference>
<evidence type="ECO:0000313" key="4">
    <source>
        <dbReference type="Proteomes" id="UP001470230"/>
    </source>
</evidence>
<reference evidence="3 4" key="1">
    <citation type="submission" date="2024-04" db="EMBL/GenBank/DDBJ databases">
        <title>Tritrichomonas musculus Genome.</title>
        <authorList>
            <person name="Alves-Ferreira E."/>
            <person name="Grigg M."/>
            <person name="Lorenzi H."/>
            <person name="Galac M."/>
        </authorList>
    </citation>
    <scope>NUCLEOTIDE SEQUENCE [LARGE SCALE GENOMIC DNA]</scope>
    <source>
        <strain evidence="3 4">EAF2021</strain>
    </source>
</reference>
<dbReference type="Pfam" id="PF00443">
    <property type="entry name" value="UCH"/>
    <property type="match status" value="1"/>
</dbReference>
<dbReference type="EMBL" id="JAPFFF010000057">
    <property type="protein sequence ID" value="KAK8838007.1"/>
    <property type="molecule type" value="Genomic_DNA"/>
</dbReference>
<dbReference type="Proteomes" id="UP001470230">
    <property type="component" value="Unassembled WGS sequence"/>
</dbReference>
<proteinExistence type="predicted"/>
<sequence length="317" mass="37294">MKIRAQFINPNFYCSFNSLTQCLYNILPFRNLLLESDLTDIKQQPFIFFDPEIGNVENRQKESEKIEQKINFSKSALQFSINYQQIFIQMVDPSKRLDLTNCIEYLVDTVGHKVFKNSPGDPFVEFLTVISLLSDSNRAFYLNLLKPYTNKYIQLFSFGTSNNFKDFNCSIYLAPPPTFSIFYFPIDSYFYNFKAKHNKPNAVVLHSLPDILVVHFDYIDPIKPKHIQSILDFTGYVLDHTKSAIFRINSFVMMLNHQHAISYVRMMDNNIDTEREKWLICNDLQQKLIGKDELNRDLEFYSQNKQAIVGFYERKSC</sequence>
<dbReference type="PROSITE" id="PS50235">
    <property type="entry name" value="USP_3"/>
    <property type="match status" value="1"/>
</dbReference>